<evidence type="ECO:0000259" key="8">
    <source>
        <dbReference type="PROSITE" id="PS51382"/>
    </source>
</evidence>
<feature type="transmembrane region" description="Helical" evidence="6">
    <location>
        <begin position="416"/>
        <end position="437"/>
    </location>
</feature>
<comment type="subcellular location">
    <subcellularLocation>
        <location evidence="1">Membrane</location>
        <topology evidence="1">Multi-pass membrane protein</topology>
    </subcellularLocation>
</comment>
<organism evidence="9 10">
    <name type="scientific">Babesia microti (strain RI)</name>
    <dbReference type="NCBI Taxonomy" id="1133968"/>
    <lineage>
        <taxon>Eukaryota</taxon>
        <taxon>Sar</taxon>
        <taxon>Alveolata</taxon>
        <taxon>Apicomplexa</taxon>
        <taxon>Aconoidasida</taxon>
        <taxon>Piroplasmida</taxon>
        <taxon>Babesiidae</taxon>
        <taxon>Babesia</taxon>
    </lineage>
</organism>
<feature type="domain" description="EXS" evidence="7">
    <location>
        <begin position="505"/>
        <end position="782"/>
    </location>
</feature>
<dbReference type="GO" id="GO:0006817">
    <property type="term" value="P:phosphate ion transport"/>
    <property type="evidence" value="ECO:0007669"/>
    <property type="project" value="TreeGrafter"/>
</dbReference>
<proteinExistence type="inferred from homology"/>
<dbReference type="GO" id="GO:0000822">
    <property type="term" value="F:inositol hexakisphosphate binding"/>
    <property type="evidence" value="ECO:0007669"/>
    <property type="project" value="TreeGrafter"/>
</dbReference>
<feature type="transmembrane region" description="Helical" evidence="6">
    <location>
        <begin position="695"/>
        <end position="716"/>
    </location>
</feature>
<evidence type="ECO:0000256" key="1">
    <source>
        <dbReference type="ARBA" id="ARBA00004141"/>
    </source>
</evidence>
<comment type="similarity">
    <text evidence="2">Belongs to the SYG1 (TC 2.A.94) family.</text>
</comment>
<evidence type="ECO:0000256" key="5">
    <source>
        <dbReference type="ARBA" id="ARBA00023136"/>
    </source>
</evidence>
<keyword evidence="4 6" id="KW-1133">Transmembrane helix</keyword>
<dbReference type="RefSeq" id="XP_021338588.1">
    <property type="nucleotide sequence ID" value="XM_021482020.1"/>
</dbReference>
<dbReference type="GO" id="GO:0016036">
    <property type="term" value="P:cellular response to phosphate starvation"/>
    <property type="evidence" value="ECO:0007669"/>
    <property type="project" value="TreeGrafter"/>
</dbReference>
<reference evidence="9 10" key="3">
    <citation type="journal article" date="2016" name="Sci. Rep.">
        <title>Genome-wide diversity and gene expression profiling of Babesia microti isolates identify polymorphic genes that mediate host-pathogen interactions.</title>
        <authorList>
            <person name="Silva J.C."/>
            <person name="Cornillot E."/>
            <person name="McCracken C."/>
            <person name="Usmani-Brown S."/>
            <person name="Dwivedi A."/>
            <person name="Ifeonu O.O."/>
            <person name="Crabtree J."/>
            <person name="Gotia H.T."/>
            <person name="Virji A.Z."/>
            <person name="Reynes C."/>
            <person name="Colinge J."/>
            <person name="Kumar V."/>
            <person name="Lawres L."/>
            <person name="Pazzi J.E."/>
            <person name="Pablo J.V."/>
            <person name="Hung C."/>
            <person name="Brancato J."/>
            <person name="Kumari P."/>
            <person name="Orvis J."/>
            <person name="Tretina K."/>
            <person name="Chibucos M."/>
            <person name="Ott S."/>
            <person name="Sadzewicz L."/>
            <person name="Sengamalay N."/>
            <person name="Shetty A.C."/>
            <person name="Su Q."/>
            <person name="Tallon L."/>
            <person name="Fraser C.M."/>
            <person name="Frutos R."/>
            <person name="Molina D.M."/>
            <person name="Krause P.J."/>
            <person name="Ben Mamoun C."/>
        </authorList>
    </citation>
    <scope>NUCLEOTIDE SEQUENCE [LARGE SCALE GENOMIC DNA]</scope>
    <source>
        <strain evidence="9 10">RI</strain>
    </source>
</reference>
<dbReference type="PANTHER" id="PTHR10783">
    <property type="entry name" value="XENOTROPIC AND POLYTROPIC RETROVIRUS RECEPTOR 1-RELATED"/>
    <property type="match status" value="1"/>
</dbReference>
<reference evidence="9 10" key="2">
    <citation type="journal article" date="2013" name="PLoS ONE">
        <title>Whole genome mapping and re-organization of the nuclear and mitochondrial genomes of Babesia microti isolates.</title>
        <authorList>
            <person name="Cornillot E."/>
            <person name="Dassouli A."/>
            <person name="Garg A."/>
            <person name="Pachikara N."/>
            <person name="Randazzo S."/>
            <person name="Depoix D."/>
            <person name="Carcy B."/>
            <person name="Delbecq S."/>
            <person name="Frutos R."/>
            <person name="Silva J.C."/>
            <person name="Sutton R."/>
            <person name="Krause P.J."/>
            <person name="Mamoun C.B."/>
        </authorList>
    </citation>
    <scope>NUCLEOTIDE SEQUENCE [LARGE SCALE GENOMIC DNA]</scope>
    <source>
        <strain evidence="9 10">RI</strain>
    </source>
</reference>
<feature type="transmembrane region" description="Helical" evidence="6">
    <location>
        <begin position="299"/>
        <end position="322"/>
    </location>
</feature>
<dbReference type="Proteomes" id="UP000002899">
    <property type="component" value="Chromosome III"/>
</dbReference>
<evidence type="ECO:0000256" key="3">
    <source>
        <dbReference type="ARBA" id="ARBA00022692"/>
    </source>
</evidence>
<dbReference type="GeneID" id="24425074"/>
<keyword evidence="5 6" id="KW-0472">Membrane</keyword>
<accession>A0A1R4ABS4</accession>
<keyword evidence="10" id="KW-1185">Reference proteome</keyword>
<keyword evidence="3 6" id="KW-0812">Transmembrane</keyword>
<feature type="transmembrane region" description="Helical" evidence="6">
    <location>
        <begin position="444"/>
        <end position="466"/>
    </location>
</feature>
<evidence type="ECO:0000256" key="2">
    <source>
        <dbReference type="ARBA" id="ARBA00009665"/>
    </source>
</evidence>
<dbReference type="OrthoDB" id="9970435at2759"/>
<reference evidence="9 10" key="1">
    <citation type="journal article" date="2012" name="Nucleic Acids Res.">
        <title>Sequencing of the smallest Apicomplexan genome from the human pathogen Babesia microti.</title>
        <authorList>
            <person name="Cornillot E."/>
            <person name="Hadj-Kaddour K."/>
            <person name="Dassouli A."/>
            <person name="Noel B."/>
            <person name="Ranwez V."/>
            <person name="Vacherie B."/>
            <person name="Augagneur Y."/>
            <person name="Bres V."/>
            <person name="Duclos A."/>
            <person name="Randazzo S."/>
            <person name="Carcy B."/>
            <person name="Debierre-Grockiego F."/>
            <person name="Delbecq S."/>
            <person name="Moubri-Menage K."/>
            <person name="Shams-Eldin H."/>
            <person name="Usmani-Brown S."/>
            <person name="Bringaud F."/>
            <person name="Wincker P."/>
            <person name="Vivares C.P."/>
            <person name="Schwarz R.T."/>
            <person name="Schetters T.P."/>
            <person name="Krause P.J."/>
            <person name="Gorenflot A."/>
            <person name="Berry V."/>
            <person name="Barbe V."/>
            <person name="Ben Mamoun C."/>
        </authorList>
    </citation>
    <scope>NUCLEOTIDE SEQUENCE [LARGE SCALE GENOMIC DNA]</scope>
    <source>
        <strain evidence="9 10">RI</strain>
    </source>
</reference>
<dbReference type="AlphaFoldDB" id="A0A1R4ABS4"/>
<feature type="domain" description="SPX" evidence="8">
    <location>
        <begin position="1"/>
        <end position="243"/>
    </location>
</feature>
<feature type="transmembrane region" description="Helical" evidence="6">
    <location>
        <begin position="569"/>
        <end position="589"/>
    </location>
</feature>
<evidence type="ECO:0000313" key="10">
    <source>
        <dbReference type="Proteomes" id="UP000002899"/>
    </source>
</evidence>
<evidence type="ECO:0000256" key="6">
    <source>
        <dbReference type="SAM" id="Phobius"/>
    </source>
</evidence>
<protein>
    <submittedName>
        <fullName evidence="9">EXS family</fullName>
    </submittedName>
</protein>
<evidence type="ECO:0000256" key="4">
    <source>
        <dbReference type="ARBA" id="ARBA00022989"/>
    </source>
</evidence>
<dbReference type="PROSITE" id="PS51382">
    <property type="entry name" value="SPX"/>
    <property type="match status" value="1"/>
</dbReference>
<dbReference type="GO" id="GO:0005794">
    <property type="term" value="C:Golgi apparatus"/>
    <property type="evidence" value="ECO:0007669"/>
    <property type="project" value="TreeGrafter"/>
</dbReference>
<dbReference type="InterPro" id="IPR004331">
    <property type="entry name" value="SPX_dom"/>
</dbReference>
<gene>
    <name evidence="9" type="ORF">BMR1_03g02165</name>
</gene>
<dbReference type="GO" id="GO:0005886">
    <property type="term" value="C:plasma membrane"/>
    <property type="evidence" value="ECO:0007669"/>
    <property type="project" value="TreeGrafter"/>
</dbReference>
<evidence type="ECO:0000313" key="9">
    <source>
        <dbReference type="EMBL" id="SJK86430.1"/>
    </source>
</evidence>
<feature type="transmembrane region" description="Helical" evidence="6">
    <location>
        <begin position="328"/>
        <end position="353"/>
    </location>
</feature>
<sequence length="786" mass="90928">MKFGKKLIELRCPEWADRYVRYKALVALLKKAKEFNASLSKKTIEELELESGLYDLNDNVNRAGSKQLDKLKTRISTNNDTVISIPDLNYYDISYDSNKAVSSKPNGTSLKDKISQKLKALSASVAFNTILPMKYSRQAYDENTQAESLFDFMLREDIRTICKHYLDEIEYMESLLLTVVDENAKRCGKDEGHSRMLQTACIALWEYSDKLKNYLNINILAVYKILKKKDKMLKTNDITDLYPLYKAILSEIDAHNDLNERILNTYRQILGQENNLDHDGLVKIVKDAIEHNSKRVGPLVFFIHGMITLAFIIALIVTFLPINRNVDYVMNILPTLMPFYRFFFLSSLLWYMVGAAQDYMEKYGVNYIFLFNLSGNYCTRGTEYYTMGGALILPIIISYTVYVLDVKYLLFNRHKFYYIYVIVLIVLVLCSLTLIDFGIKRKYILCGIWAIIRVFRGLLIGCFNVSLSDSVLADVMTSYTKIFNDLAYVFCYFYYMLPSTIRNIFPTNKRFYLIPIFTSIPFILRLTQCLTRYINTHDSIHIFNCIKYLLAINAIIISSIPSHVFKVTYTTWIIINSICYTVTTIYTIIWDTCIDWGLTLGTNILLKRGFDPIISPANSSNVTENGNIGSGIHSQKVSVNQEKVYIDDSKGTRLSLGYGIVPVVSDGDGKQKMSGYMHNRKFNVAKDKRIMFPELFYYFVAIVNIFGRVTWALTLFDVKFLSNKVFSYEFGWFFIQIVEVARRTLWVILRLENEHLNNSSKYRAALWIPKMYKCKSLIVRELASIT</sequence>
<dbReference type="PANTHER" id="PTHR10783:SF103">
    <property type="entry name" value="SOLUTE CARRIER FAMILY 53 MEMBER 1"/>
    <property type="match status" value="1"/>
</dbReference>
<feature type="transmembrane region" description="Helical" evidence="6">
    <location>
        <begin position="486"/>
        <end position="505"/>
    </location>
</feature>
<feature type="transmembrane region" description="Helical" evidence="6">
    <location>
        <begin position="540"/>
        <end position="557"/>
    </location>
</feature>
<dbReference type="EMBL" id="LN871598">
    <property type="protein sequence ID" value="SJK86430.1"/>
    <property type="molecule type" value="Genomic_DNA"/>
</dbReference>
<dbReference type="Pfam" id="PF03105">
    <property type="entry name" value="SPX"/>
    <property type="match status" value="1"/>
</dbReference>
<evidence type="ECO:0000259" key="7">
    <source>
        <dbReference type="PROSITE" id="PS51380"/>
    </source>
</evidence>
<name>A0A1R4ABS4_BABMR</name>
<dbReference type="KEGG" id="bmic:BMR1_03g02165"/>
<dbReference type="InterPro" id="IPR004342">
    <property type="entry name" value="EXS_C"/>
</dbReference>
<dbReference type="VEuPathDB" id="PiroplasmaDB:BMR1_03g02165"/>
<feature type="transmembrane region" description="Helical" evidence="6">
    <location>
        <begin position="384"/>
        <end position="404"/>
    </location>
</feature>
<dbReference type="Pfam" id="PF03124">
    <property type="entry name" value="EXS"/>
    <property type="match status" value="1"/>
</dbReference>
<dbReference type="PROSITE" id="PS51380">
    <property type="entry name" value="EXS"/>
    <property type="match status" value="1"/>
</dbReference>